<dbReference type="EMBL" id="CAJPEX010002242">
    <property type="protein sequence ID" value="CAG0920701.1"/>
    <property type="molecule type" value="Genomic_DNA"/>
</dbReference>
<dbReference type="Proteomes" id="UP000678499">
    <property type="component" value="Unassembled WGS sequence"/>
</dbReference>
<reference evidence="2" key="1">
    <citation type="submission" date="2020-11" db="EMBL/GenBank/DDBJ databases">
        <authorList>
            <person name="Tran Van P."/>
        </authorList>
    </citation>
    <scope>NUCLEOTIDE SEQUENCE</scope>
</reference>
<dbReference type="PROSITE" id="PS50222">
    <property type="entry name" value="EF_HAND_2"/>
    <property type="match status" value="1"/>
</dbReference>
<keyword evidence="3" id="KW-1185">Reference proteome</keyword>
<gene>
    <name evidence="2" type="ORF">NMOB1V02_LOCUS8208</name>
</gene>
<proteinExistence type="predicted"/>
<dbReference type="InterPro" id="IPR002048">
    <property type="entry name" value="EF_hand_dom"/>
</dbReference>
<accession>A0A7R9BS61</accession>
<evidence type="ECO:0000313" key="2">
    <source>
        <dbReference type="EMBL" id="CAD7280549.1"/>
    </source>
</evidence>
<evidence type="ECO:0000313" key="3">
    <source>
        <dbReference type="Proteomes" id="UP000678499"/>
    </source>
</evidence>
<protein>
    <recommendedName>
        <fullName evidence="1">EF-hand domain-containing protein</fullName>
    </recommendedName>
</protein>
<evidence type="ECO:0000259" key="1">
    <source>
        <dbReference type="PROSITE" id="PS50222"/>
    </source>
</evidence>
<organism evidence="2">
    <name type="scientific">Notodromas monacha</name>
    <dbReference type="NCBI Taxonomy" id="399045"/>
    <lineage>
        <taxon>Eukaryota</taxon>
        <taxon>Metazoa</taxon>
        <taxon>Ecdysozoa</taxon>
        <taxon>Arthropoda</taxon>
        <taxon>Crustacea</taxon>
        <taxon>Oligostraca</taxon>
        <taxon>Ostracoda</taxon>
        <taxon>Podocopa</taxon>
        <taxon>Podocopida</taxon>
        <taxon>Cypridocopina</taxon>
        <taxon>Cypridoidea</taxon>
        <taxon>Cyprididae</taxon>
        <taxon>Notodromas</taxon>
    </lineage>
</organism>
<dbReference type="AlphaFoldDB" id="A0A7R9BS61"/>
<dbReference type="EMBL" id="OA884279">
    <property type="protein sequence ID" value="CAD7280549.1"/>
    <property type="molecule type" value="Genomic_DNA"/>
</dbReference>
<sequence>MARKLLDLGTSKIPCMNHDGSNPLSEMDLLKDLSGFNSDQISKRYDSFSRVAKHGEMDSHAFREFLSHFVEGPLAAMGAPTLFALVDTDKNGGISFKEALSGLSMGDPNATMVSKMKKLLSLWKNVKGSEIDAEQVTGMMQNLLSVSSDKGTGFTTEAIKGLVNSTKSGSTVNIGELSKGLDSLTQLGF</sequence>
<dbReference type="GO" id="GO:0005509">
    <property type="term" value="F:calcium ion binding"/>
    <property type="evidence" value="ECO:0007669"/>
    <property type="project" value="InterPro"/>
</dbReference>
<feature type="domain" description="EF-hand" evidence="1">
    <location>
        <begin position="82"/>
        <end position="109"/>
    </location>
</feature>
<dbReference type="SUPFAM" id="SSF47473">
    <property type="entry name" value="EF-hand"/>
    <property type="match status" value="1"/>
</dbReference>
<dbReference type="Gene3D" id="1.10.238.10">
    <property type="entry name" value="EF-hand"/>
    <property type="match status" value="1"/>
</dbReference>
<name>A0A7R9BS61_9CRUS</name>
<dbReference type="InterPro" id="IPR011992">
    <property type="entry name" value="EF-hand-dom_pair"/>
</dbReference>